<keyword evidence="3" id="KW-1185">Reference proteome</keyword>
<proteinExistence type="predicted"/>
<feature type="region of interest" description="Disordered" evidence="1">
    <location>
        <begin position="134"/>
        <end position="191"/>
    </location>
</feature>
<accession>A0A9P8VGN1</accession>
<sequence length="206" mass="23668">QRGVQGITSSSNKTVFSRTNIPSSPSTAHSALLTFILRSRATFNIHIALPRLASRRIRRLSPPFDGRRVSQTRPQTYSLITSRPVSSQFAQWPLALRACPRLLRFRLFYCTVDCQWTASPENGHRILANLPYHPTHGRRFPPPPTESDHGSDTPPHPSGGRVRLPDTEDHQHDHFEHQSQHRRRSRVRTRVTTCRHKYQPCGKHRP</sequence>
<feature type="compositionally biased region" description="Basic and acidic residues" evidence="1">
    <location>
        <begin position="163"/>
        <end position="179"/>
    </location>
</feature>
<name>A0A9P8VGN1_9PEZI</name>
<evidence type="ECO:0000313" key="2">
    <source>
        <dbReference type="EMBL" id="KAH6691304.1"/>
    </source>
</evidence>
<comment type="caution">
    <text evidence="2">The sequence shown here is derived from an EMBL/GenBank/DDBJ whole genome shotgun (WGS) entry which is preliminary data.</text>
</comment>
<dbReference type="AlphaFoldDB" id="A0A9P8VGN1"/>
<dbReference type="EMBL" id="JAGSXJ010000005">
    <property type="protein sequence ID" value="KAH6691304.1"/>
    <property type="molecule type" value="Genomic_DNA"/>
</dbReference>
<feature type="non-terminal residue" evidence="2">
    <location>
        <position position="206"/>
    </location>
</feature>
<organism evidence="2 3">
    <name type="scientific">Plectosphaerella plurivora</name>
    <dbReference type="NCBI Taxonomy" id="936078"/>
    <lineage>
        <taxon>Eukaryota</taxon>
        <taxon>Fungi</taxon>
        <taxon>Dikarya</taxon>
        <taxon>Ascomycota</taxon>
        <taxon>Pezizomycotina</taxon>
        <taxon>Sordariomycetes</taxon>
        <taxon>Hypocreomycetidae</taxon>
        <taxon>Glomerellales</taxon>
        <taxon>Plectosphaerellaceae</taxon>
        <taxon>Plectosphaerella</taxon>
    </lineage>
</organism>
<evidence type="ECO:0000256" key="1">
    <source>
        <dbReference type="SAM" id="MobiDB-lite"/>
    </source>
</evidence>
<dbReference type="Proteomes" id="UP000770015">
    <property type="component" value="Unassembled WGS sequence"/>
</dbReference>
<gene>
    <name evidence="2" type="ORF">F5X68DRAFT_259392</name>
</gene>
<feature type="non-terminal residue" evidence="2">
    <location>
        <position position="1"/>
    </location>
</feature>
<protein>
    <submittedName>
        <fullName evidence="2">Uncharacterized protein</fullName>
    </submittedName>
</protein>
<feature type="region of interest" description="Disordered" evidence="1">
    <location>
        <begin position="1"/>
        <end position="24"/>
    </location>
</feature>
<reference evidence="2" key="1">
    <citation type="journal article" date="2021" name="Nat. Commun.">
        <title>Genetic determinants of endophytism in the Arabidopsis root mycobiome.</title>
        <authorList>
            <person name="Mesny F."/>
            <person name="Miyauchi S."/>
            <person name="Thiergart T."/>
            <person name="Pickel B."/>
            <person name="Atanasova L."/>
            <person name="Karlsson M."/>
            <person name="Huettel B."/>
            <person name="Barry K.W."/>
            <person name="Haridas S."/>
            <person name="Chen C."/>
            <person name="Bauer D."/>
            <person name="Andreopoulos W."/>
            <person name="Pangilinan J."/>
            <person name="LaButti K."/>
            <person name="Riley R."/>
            <person name="Lipzen A."/>
            <person name="Clum A."/>
            <person name="Drula E."/>
            <person name="Henrissat B."/>
            <person name="Kohler A."/>
            <person name="Grigoriev I.V."/>
            <person name="Martin F.M."/>
            <person name="Hacquard S."/>
        </authorList>
    </citation>
    <scope>NUCLEOTIDE SEQUENCE</scope>
    <source>
        <strain evidence="2">MPI-SDFR-AT-0117</strain>
    </source>
</reference>
<feature type="compositionally biased region" description="Basic residues" evidence="1">
    <location>
        <begin position="180"/>
        <end position="191"/>
    </location>
</feature>
<evidence type="ECO:0000313" key="3">
    <source>
        <dbReference type="Proteomes" id="UP000770015"/>
    </source>
</evidence>